<dbReference type="AlphaFoldDB" id="A0A424YBI0"/>
<reference evidence="7 8" key="1">
    <citation type="submission" date="2018-08" db="EMBL/GenBank/DDBJ databases">
        <title>The metabolism and importance of syntrophic acetate oxidation coupled to methane or sulfide production in haloalkaline environments.</title>
        <authorList>
            <person name="Timmers P.H.A."/>
            <person name="Vavourakis C.D."/>
            <person name="Sorokin D.Y."/>
            <person name="Sinninghe Damste J.S."/>
            <person name="Muyzer G."/>
            <person name="Stams A.J.M."/>
            <person name="Plugge C.M."/>
        </authorList>
    </citation>
    <scope>NUCLEOTIDE SEQUENCE [LARGE SCALE GENOMIC DNA]</scope>
    <source>
        <strain evidence="7">MSAO_Bac1</strain>
    </source>
</reference>
<organism evidence="7 8">
    <name type="scientific">Candidatus Syntrophonatronum acetioxidans</name>
    <dbReference type="NCBI Taxonomy" id="1795816"/>
    <lineage>
        <taxon>Bacteria</taxon>
        <taxon>Bacillati</taxon>
        <taxon>Bacillota</taxon>
        <taxon>Clostridia</taxon>
        <taxon>Eubacteriales</taxon>
        <taxon>Syntrophomonadaceae</taxon>
        <taxon>Candidatus Syntrophonatronum</taxon>
    </lineage>
</organism>
<dbReference type="Gene3D" id="3.30.700.10">
    <property type="entry name" value="Glycoprotein, Type 4 Pilin"/>
    <property type="match status" value="1"/>
</dbReference>
<evidence type="ECO:0000313" key="7">
    <source>
        <dbReference type="EMBL" id="RQD74087.1"/>
    </source>
</evidence>
<dbReference type="PANTHER" id="PTHR30093">
    <property type="entry name" value="GENERAL SECRETION PATHWAY PROTEIN G"/>
    <property type="match status" value="1"/>
</dbReference>
<dbReference type="NCBIfam" id="TIGR02532">
    <property type="entry name" value="IV_pilin_GFxxxE"/>
    <property type="match status" value="1"/>
</dbReference>
<dbReference type="EMBL" id="QZAA01000218">
    <property type="protein sequence ID" value="RQD74087.1"/>
    <property type="molecule type" value="Genomic_DNA"/>
</dbReference>
<feature type="transmembrane region" description="Helical" evidence="6">
    <location>
        <begin position="20"/>
        <end position="41"/>
    </location>
</feature>
<proteinExistence type="predicted"/>
<dbReference type="GO" id="GO:0016020">
    <property type="term" value="C:membrane"/>
    <property type="evidence" value="ECO:0007669"/>
    <property type="project" value="UniProtKB-SubCell"/>
</dbReference>
<evidence type="ECO:0000256" key="4">
    <source>
        <dbReference type="ARBA" id="ARBA00022989"/>
    </source>
</evidence>
<comment type="subcellular location">
    <subcellularLocation>
        <location evidence="1">Membrane</location>
        <topology evidence="1">Single-pass membrane protein</topology>
    </subcellularLocation>
</comment>
<evidence type="ECO:0000256" key="5">
    <source>
        <dbReference type="ARBA" id="ARBA00023136"/>
    </source>
</evidence>
<dbReference type="PROSITE" id="PS00409">
    <property type="entry name" value="PROKAR_NTER_METHYL"/>
    <property type="match status" value="1"/>
</dbReference>
<evidence type="ECO:0000256" key="1">
    <source>
        <dbReference type="ARBA" id="ARBA00004167"/>
    </source>
</evidence>
<evidence type="ECO:0000256" key="2">
    <source>
        <dbReference type="ARBA" id="ARBA00022481"/>
    </source>
</evidence>
<evidence type="ECO:0000313" key="8">
    <source>
        <dbReference type="Proteomes" id="UP000285138"/>
    </source>
</evidence>
<protein>
    <submittedName>
        <fullName evidence="7">Prepilin-type N-terminal cleavage/methylation domain-containing protein</fullName>
    </submittedName>
</protein>
<gene>
    <name evidence="7" type="ORF">D5R97_08350</name>
</gene>
<dbReference type="SUPFAM" id="SSF54523">
    <property type="entry name" value="Pili subunits"/>
    <property type="match status" value="1"/>
</dbReference>
<dbReference type="Pfam" id="PF07963">
    <property type="entry name" value="N_methyl"/>
    <property type="match status" value="1"/>
</dbReference>
<dbReference type="Proteomes" id="UP000285138">
    <property type="component" value="Unassembled WGS sequence"/>
</dbReference>
<keyword evidence="3 6" id="KW-0812">Transmembrane</keyword>
<comment type="caution">
    <text evidence="7">The sequence shown here is derived from an EMBL/GenBank/DDBJ whole genome shotgun (WGS) entry which is preliminary data.</text>
</comment>
<evidence type="ECO:0000256" key="6">
    <source>
        <dbReference type="SAM" id="Phobius"/>
    </source>
</evidence>
<keyword evidence="2" id="KW-0488">Methylation</keyword>
<keyword evidence="5 6" id="KW-0472">Membrane</keyword>
<accession>A0A424YBI0</accession>
<dbReference type="InterPro" id="IPR045584">
    <property type="entry name" value="Pilin-like"/>
</dbReference>
<keyword evidence="4 6" id="KW-1133">Transmembrane helix</keyword>
<sequence>MFKLLNKAKKNQKGFTLVELMVVVVIIGVLVAIAIPIYGGIQRSAAESAHDANVRTLQGAASVFYAEEGSDAVETWNGPEFNTAEPSLGDYLDGDVEVPELLHGVGTIGDTDPNYVVVINEDGTTDITPGIGAYE</sequence>
<dbReference type="InterPro" id="IPR012902">
    <property type="entry name" value="N_methyl_site"/>
</dbReference>
<name>A0A424YBI0_9FIRM</name>
<dbReference type="PANTHER" id="PTHR30093:SF44">
    <property type="entry name" value="TYPE II SECRETION SYSTEM CORE PROTEIN G"/>
    <property type="match status" value="1"/>
</dbReference>
<evidence type="ECO:0000256" key="3">
    <source>
        <dbReference type="ARBA" id="ARBA00022692"/>
    </source>
</evidence>